<dbReference type="Proteomes" id="UP001283341">
    <property type="component" value="Unassembled WGS sequence"/>
</dbReference>
<protein>
    <submittedName>
        <fullName evidence="1">Uncharacterized protein</fullName>
    </submittedName>
</protein>
<sequence>VALHKCSIAHKISWATNRITTCVEDQAYSLMGIFDINMPLLYGDEIKAFLRLQKEIMHQSDDMSIFV</sequence>
<proteinExistence type="predicted"/>
<accession>A0AAE0MBQ6</accession>
<dbReference type="AlphaFoldDB" id="A0AAE0MBQ6"/>
<organism evidence="1 2">
    <name type="scientific">Apodospora peruviana</name>
    <dbReference type="NCBI Taxonomy" id="516989"/>
    <lineage>
        <taxon>Eukaryota</taxon>
        <taxon>Fungi</taxon>
        <taxon>Dikarya</taxon>
        <taxon>Ascomycota</taxon>
        <taxon>Pezizomycotina</taxon>
        <taxon>Sordariomycetes</taxon>
        <taxon>Sordariomycetidae</taxon>
        <taxon>Sordariales</taxon>
        <taxon>Lasiosphaeriaceae</taxon>
        <taxon>Apodospora</taxon>
    </lineage>
</organism>
<keyword evidence="2" id="KW-1185">Reference proteome</keyword>
<gene>
    <name evidence="1" type="ORF">B0H66DRAFT_471894</name>
</gene>
<feature type="non-terminal residue" evidence="1">
    <location>
        <position position="1"/>
    </location>
</feature>
<dbReference type="PANTHER" id="PTHR10622:SF10">
    <property type="entry name" value="HET DOMAIN-CONTAINING PROTEIN"/>
    <property type="match status" value="1"/>
</dbReference>
<evidence type="ECO:0000313" key="2">
    <source>
        <dbReference type="Proteomes" id="UP001283341"/>
    </source>
</evidence>
<reference evidence="1" key="1">
    <citation type="journal article" date="2023" name="Mol. Phylogenet. Evol.">
        <title>Genome-scale phylogeny and comparative genomics of the fungal order Sordariales.</title>
        <authorList>
            <person name="Hensen N."/>
            <person name="Bonometti L."/>
            <person name="Westerberg I."/>
            <person name="Brannstrom I.O."/>
            <person name="Guillou S."/>
            <person name="Cros-Aarteil S."/>
            <person name="Calhoun S."/>
            <person name="Haridas S."/>
            <person name="Kuo A."/>
            <person name="Mondo S."/>
            <person name="Pangilinan J."/>
            <person name="Riley R."/>
            <person name="LaButti K."/>
            <person name="Andreopoulos B."/>
            <person name="Lipzen A."/>
            <person name="Chen C."/>
            <person name="Yan M."/>
            <person name="Daum C."/>
            <person name="Ng V."/>
            <person name="Clum A."/>
            <person name="Steindorff A."/>
            <person name="Ohm R.A."/>
            <person name="Martin F."/>
            <person name="Silar P."/>
            <person name="Natvig D.O."/>
            <person name="Lalanne C."/>
            <person name="Gautier V."/>
            <person name="Ament-Velasquez S.L."/>
            <person name="Kruys A."/>
            <person name="Hutchinson M.I."/>
            <person name="Powell A.J."/>
            <person name="Barry K."/>
            <person name="Miller A.N."/>
            <person name="Grigoriev I.V."/>
            <person name="Debuchy R."/>
            <person name="Gladieux P."/>
            <person name="Hiltunen Thoren M."/>
            <person name="Johannesson H."/>
        </authorList>
    </citation>
    <scope>NUCLEOTIDE SEQUENCE</scope>
    <source>
        <strain evidence="1">CBS 118394</strain>
    </source>
</reference>
<evidence type="ECO:0000313" key="1">
    <source>
        <dbReference type="EMBL" id="KAK3326716.1"/>
    </source>
</evidence>
<reference evidence="1" key="2">
    <citation type="submission" date="2023-06" db="EMBL/GenBank/DDBJ databases">
        <authorList>
            <consortium name="Lawrence Berkeley National Laboratory"/>
            <person name="Haridas S."/>
            <person name="Hensen N."/>
            <person name="Bonometti L."/>
            <person name="Westerberg I."/>
            <person name="Brannstrom I.O."/>
            <person name="Guillou S."/>
            <person name="Cros-Aarteil S."/>
            <person name="Calhoun S."/>
            <person name="Kuo A."/>
            <person name="Mondo S."/>
            <person name="Pangilinan J."/>
            <person name="Riley R."/>
            <person name="Labutti K."/>
            <person name="Andreopoulos B."/>
            <person name="Lipzen A."/>
            <person name="Chen C."/>
            <person name="Yanf M."/>
            <person name="Daum C."/>
            <person name="Ng V."/>
            <person name="Clum A."/>
            <person name="Steindorff A."/>
            <person name="Ohm R."/>
            <person name="Martin F."/>
            <person name="Silar P."/>
            <person name="Natvig D."/>
            <person name="Lalanne C."/>
            <person name="Gautier V."/>
            <person name="Ament-Velasquez S.L."/>
            <person name="Kruys A."/>
            <person name="Hutchinson M.I."/>
            <person name="Powell A.J."/>
            <person name="Barry K."/>
            <person name="Miller A.N."/>
            <person name="Grigoriev I.V."/>
            <person name="Debuchy R."/>
            <person name="Gladieux P."/>
            <person name="Thoren M.H."/>
            <person name="Johannesson H."/>
        </authorList>
    </citation>
    <scope>NUCLEOTIDE SEQUENCE</scope>
    <source>
        <strain evidence="1">CBS 118394</strain>
    </source>
</reference>
<name>A0AAE0MBQ6_9PEZI</name>
<dbReference type="EMBL" id="JAUEDM010000002">
    <property type="protein sequence ID" value="KAK3326716.1"/>
    <property type="molecule type" value="Genomic_DNA"/>
</dbReference>
<dbReference type="PANTHER" id="PTHR10622">
    <property type="entry name" value="HET DOMAIN-CONTAINING PROTEIN"/>
    <property type="match status" value="1"/>
</dbReference>
<comment type="caution">
    <text evidence="1">The sequence shown here is derived from an EMBL/GenBank/DDBJ whole genome shotgun (WGS) entry which is preliminary data.</text>
</comment>